<evidence type="ECO:0000313" key="10">
    <source>
        <dbReference type="EMBL" id="VAW62558.1"/>
    </source>
</evidence>
<feature type="transmembrane region" description="Helical" evidence="9">
    <location>
        <begin position="33"/>
        <end position="51"/>
    </location>
</feature>
<evidence type="ECO:0000256" key="8">
    <source>
        <dbReference type="ARBA" id="ARBA00023136"/>
    </source>
</evidence>
<keyword evidence="6" id="KW-0653">Protein transport</keyword>
<gene>
    <name evidence="10" type="ORF">MNBD_GAMMA11-803</name>
</gene>
<evidence type="ECO:0000256" key="7">
    <source>
        <dbReference type="ARBA" id="ARBA00022989"/>
    </source>
</evidence>
<reference evidence="10" key="1">
    <citation type="submission" date="2018-06" db="EMBL/GenBank/DDBJ databases">
        <authorList>
            <person name="Zhirakovskaya E."/>
        </authorList>
    </citation>
    <scope>NUCLEOTIDE SEQUENCE</scope>
</reference>
<dbReference type="Gene3D" id="3.30.1360.100">
    <property type="entry name" value="General secretion pathway protein M, EpsM"/>
    <property type="match status" value="1"/>
</dbReference>
<dbReference type="PIRSF" id="PIRSF006291">
    <property type="entry name" value="GspM"/>
    <property type="match status" value="1"/>
</dbReference>
<keyword evidence="7 9" id="KW-1133">Transmembrane helix</keyword>
<dbReference type="AlphaFoldDB" id="A0A3B0X2T1"/>
<dbReference type="InterPro" id="IPR023229">
    <property type="entry name" value="T2SS_M_periplasmic_sf"/>
</dbReference>
<dbReference type="GO" id="GO:0015627">
    <property type="term" value="C:type II protein secretion system complex"/>
    <property type="evidence" value="ECO:0007669"/>
    <property type="project" value="InterPro"/>
</dbReference>
<evidence type="ECO:0000256" key="4">
    <source>
        <dbReference type="ARBA" id="ARBA00022519"/>
    </source>
</evidence>
<evidence type="ECO:0008006" key="11">
    <source>
        <dbReference type="Google" id="ProtNLM"/>
    </source>
</evidence>
<organism evidence="10">
    <name type="scientific">hydrothermal vent metagenome</name>
    <dbReference type="NCBI Taxonomy" id="652676"/>
    <lineage>
        <taxon>unclassified sequences</taxon>
        <taxon>metagenomes</taxon>
        <taxon>ecological metagenomes</taxon>
    </lineage>
</organism>
<keyword evidence="2" id="KW-0813">Transport</keyword>
<keyword evidence="8 9" id="KW-0472">Membrane</keyword>
<dbReference type="GO" id="GO:0005886">
    <property type="term" value="C:plasma membrane"/>
    <property type="evidence" value="ECO:0007669"/>
    <property type="project" value="UniProtKB-SubCell"/>
</dbReference>
<evidence type="ECO:0000256" key="3">
    <source>
        <dbReference type="ARBA" id="ARBA00022475"/>
    </source>
</evidence>
<sequence length="179" mass="20110">MQKIKDTIESLLAQVLTPANQWLATLEQRERQLVIGGSIALVIMFFYLAIWEPVTSNFEQQQSQHESQRKLHSWMKNAATEIKSLKATSGNNIARFRNQSISSLADRSATTSGMKPYIEKIEQSKTGVKITLKTASFDSMIAWLSDLQNKYGIFVVKVKIEKSKEAGAVDAKITLERSS</sequence>
<dbReference type="InterPro" id="IPR007690">
    <property type="entry name" value="T2SS_GspM"/>
</dbReference>
<keyword evidence="4" id="KW-0997">Cell inner membrane</keyword>
<evidence type="ECO:0000256" key="1">
    <source>
        <dbReference type="ARBA" id="ARBA00004377"/>
    </source>
</evidence>
<keyword evidence="3" id="KW-1003">Cell membrane</keyword>
<dbReference type="Pfam" id="PF04612">
    <property type="entry name" value="T2SSM"/>
    <property type="match status" value="1"/>
</dbReference>
<keyword evidence="5 9" id="KW-0812">Transmembrane</keyword>
<dbReference type="SUPFAM" id="SSF103054">
    <property type="entry name" value="General secretion pathway protein M, EpsM"/>
    <property type="match status" value="1"/>
</dbReference>
<comment type="subcellular location">
    <subcellularLocation>
        <location evidence="1">Cell inner membrane</location>
        <topology evidence="1">Single-pass membrane protein</topology>
    </subcellularLocation>
</comment>
<name>A0A3B0X2T1_9ZZZZ</name>
<evidence type="ECO:0000256" key="9">
    <source>
        <dbReference type="SAM" id="Phobius"/>
    </source>
</evidence>
<dbReference type="GO" id="GO:0015628">
    <property type="term" value="P:protein secretion by the type II secretion system"/>
    <property type="evidence" value="ECO:0007669"/>
    <property type="project" value="InterPro"/>
</dbReference>
<accession>A0A3B0X2T1</accession>
<protein>
    <recommendedName>
        <fullName evidence="11">General secretion pathway protein M</fullName>
    </recommendedName>
</protein>
<proteinExistence type="predicted"/>
<dbReference type="EMBL" id="UOFG01000175">
    <property type="protein sequence ID" value="VAW62558.1"/>
    <property type="molecule type" value="Genomic_DNA"/>
</dbReference>
<evidence type="ECO:0000256" key="6">
    <source>
        <dbReference type="ARBA" id="ARBA00022927"/>
    </source>
</evidence>
<evidence type="ECO:0000256" key="2">
    <source>
        <dbReference type="ARBA" id="ARBA00022448"/>
    </source>
</evidence>
<evidence type="ECO:0000256" key="5">
    <source>
        <dbReference type="ARBA" id="ARBA00022692"/>
    </source>
</evidence>